<evidence type="ECO:0000313" key="1">
    <source>
        <dbReference type="EMBL" id="GAH72756.1"/>
    </source>
</evidence>
<organism evidence="1">
    <name type="scientific">marine sediment metagenome</name>
    <dbReference type="NCBI Taxonomy" id="412755"/>
    <lineage>
        <taxon>unclassified sequences</taxon>
        <taxon>metagenomes</taxon>
        <taxon>ecological metagenomes</taxon>
    </lineage>
</organism>
<accession>X1HRG5</accession>
<dbReference type="EMBL" id="BARU01033903">
    <property type="protein sequence ID" value="GAH72756.1"/>
    <property type="molecule type" value="Genomic_DNA"/>
</dbReference>
<protein>
    <submittedName>
        <fullName evidence="1">Uncharacterized protein</fullName>
    </submittedName>
</protein>
<comment type="caution">
    <text evidence="1">The sequence shown here is derived from an EMBL/GenBank/DDBJ whole genome shotgun (WGS) entry which is preliminary data.</text>
</comment>
<gene>
    <name evidence="1" type="ORF">S03H2_53276</name>
</gene>
<dbReference type="AlphaFoldDB" id="X1HRG5"/>
<proteinExistence type="predicted"/>
<name>X1HRG5_9ZZZZ</name>
<feature type="non-terminal residue" evidence="1">
    <location>
        <position position="1"/>
    </location>
</feature>
<sequence>AFGIRVVIVIGYLFQYDGVMLAEVFSPFQSLPVELPAIEL</sequence>
<reference evidence="1" key="1">
    <citation type="journal article" date="2014" name="Front. Microbiol.">
        <title>High frequency of phylogenetically diverse reductive dehalogenase-homologous genes in deep subseafloor sedimentary metagenomes.</title>
        <authorList>
            <person name="Kawai M."/>
            <person name="Futagami T."/>
            <person name="Toyoda A."/>
            <person name="Takaki Y."/>
            <person name="Nishi S."/>
            <person name="Hori S."/>
            <person name="Arai W."/>
            <person name="Tsubouchi T."/>
            <person name="Morono Y."/>
            <person name="Uchiyama I."/>
            <person name="Ito T."/>
            <person name="Fujiyama A."/>
            <person name="Inagaki F."/>
            <person name="Takami H."/>
        </authorList>
    </citation>
    <scope>NUCLEOTIDE SEQUENCE</scope>
    <source>
        <strain evidence="1">Expedition CK06-06</strain>
    </source>
</reference>